<dbReference type="Proteomes" id="UP001610334">
    <property type="component" value="Unassembled WGS sequence"/>
</dbReference>
<dbReference type="InterPro" id="IPR051035">
    <property type="entry name" value="Mito_inheritance_9"/>
</dbReference>
<evidence type="ECO:0000313" key="3">
    <source>
        <dbReference type="Proteomes" id="UP001610334"/>
    </source>
</evidence>
<dbReference type="Gene3D" id="3.90.1200.10">
    <property type="match status" value="1"/>
</dbReference>
<dbReference type="PANTHER" id="PTHR36091">
    <property type="entry name" value="ALTERED INHERITANCE OF MITOCHONDRIA PROTEIN 9, MITOCHONDRIAL"/>
    <property type="match status" value="1"/>
</dbReference>
<name>A0ABR4HI80_9EURO</name>
<protein>
    <submittedName>
        <fullName evidence="2">Phosphotransferase enzyme family protein</fullName>
    </submittedName>
</protein>
<dbReference type="PANTHER" id="PTHR36091:SF2">
    <property type="entry name" value="AMINOGLYCOSIDE PHOSPHOTRANSFERASE DOMAIN-CONTAINING PROTEIN"/>
    <property type="match status" value="1"/>
</dbReference>
<gene>
    <name evidence="2" type="ORF">BJX63DRAFT_442155</name>
</gene>
<feature type="domain" description="Aminoglycoside phosphotransferase" evidence="1">
    <location>
        <begin position="112"/>
        <end position="390"/>
    </location>
</feature>
<keyword evidence="3" id="KW-1185">Reference proteome</keyword>
<reference evidence="2 3" key="1">
    <citation type="submission" date="2024-07" db="EMBL/GenBank/DDBJ databases">
        <title>Section-level genome sequencing and comparative genomics of Aspergillus sections Usti and Cavernicolus.</title>
        <authorList>
            <consortium name="Lawrence Berkeley National Laboratory"/>
            <person name="Nybo J.L."/>
            <person name="Vesth T.C."/>
            <person name="Theobald S."/>
            <person name="Frisvad J.C."/>
            <person name="Larsen T.O."/>
            <person name="Kjaerboelling I."/>
            <person name="Rothschild-Mancinelli K."/>
            <person name="Lyhne E.K."/>
            <person name="Kogle M.E."/>
            <person name="Barry K."/>
            <person name="Clum A."/>
            <person name="Na H."/>
            <person name="Ledsgaard L."/>
            <person name="Lin J."/>
            <person name="Lipzen A."/>
            <person name="Kuo A."/>
            <person name="Riley R."/>
            <person name="Mondo S."/>
            <person name="Labutti K."/>
            <person name="Haridas S."/>
            <person name="Pangalinan J."/>
            <person name="Salamov A.A."/>
            <person name="Simmons B.A."/>
            <person name="Magnuson J.K."/>
            <person name="Chen J."/>
            <person name="Drula E."/>
            <person name="Henrissat B."/>
            <person name="Wiebenga A."/>
            <person name="Lubbers R.J."/>
            <person name="Gomes A.C."/>
            <person name="Makela M.R."/>
            <person name="Stajich J."/>
            <person name="Grigoriev I.V."/>
            <person name="Mortensen U.H."/>
            <person name="De Vries R.P."/>
            <person name="Baker S.E."/>
            <person name="Andersen M.R."/>
        </authorList>
    </citation>
    <scope>NUCLEOTIDE SEQUENCE [LARGE SCALE GENOMIC DNA]</scope>
    <source>
        <strain evidence="2 3">CBS 588.65</strain>
    </source>
</reference>
<dbReference type="InterPro" id="IPR011009">
    <property type="entry name" value="Kinase-like_dom_sf"/>
</dbReference>
<proteinExistence type="predicted"/>
<dbReference type="Gene3D" id="3.30.200.20">
    <property type="entry name" value="Phosphorylase Kinase, domain 1"/>
    <property type="match status" value="1"/>
</dbReference>
<comment type="caution">
    <text evidence="2">The sequence shown here is derived from an EMBL/GenBank/DDBJ whole genome shotgun (WGS) entry which is preliminary data.</text>
</comment>
<evidence type="ECO:0000259" key="1">
    <source>
        <dbReference type="Pfam" id="PF01636"/>
    </source>
</evidence>
<dbReference type="EMBL" id="JBFXLT010000029">
    <property type="protein sequence ID" value="KAL2815183.1"/>
    <property type="molecule type" value="Genomic_DNA"/>
</dbReference>
<evidence type="ECO:0000313" key="2">
    <source>
        <dbReference type="EMBL" id="KAL2815183.1"/>
    </source>
</evidence>
<sequence>MCKSLLVPWKREFINLYRRALPYGQFRDMGAHALLQGREANSHMPKLCRERSDGTYERILEEDLYHYTRHRWLFNEQTELSKRHVWFNLWRLIDVAVNCCDGARYCTRVLKCPEGLRNKAFILTMDNGAEVFAKIPNPNAGPSQYTTASEVATLELLRDVFKIPVPRVLAWSSASTNSPVEAEYIITEKAQGVRLGSVWDQWSREAKLKLITQVIDMENKLTAIRFPKHGSIYFKEDLHSLTGEVEAIEVDSVAPGCLSRFSIGPLTSSELWKNGRSEIDLDRGPWLDPWEYTQALGRNEISWIQSHAHPRMNYYRSLEDYELPSDGLALLSQYMDVARYLVPPSTDEMATSIVLWHPDLHLDNVFVDPDTCDITCIVDWQSACVAPLFYQSSVPKMLRHHQPVQEGWVIPERPGNYSSLSENEKQRVDNDLESETLHKYYEAQVFKRAPRHWAVLHQATVPILRQPARLVSGVWENRDLFFLRQSLISLSRNWHGIFASDQLPCPIHFTDKKLQLHSKEEANMDGIGHMLTLFRDQGVLPVDGMVDPKNYAIACNNCRTFKEIFIGLAENERERELYAKLWPYQD</sequence>
<dbReference type="Pfam" id="PF01636">
    <property type="entry name" value="APH"/>
    <property type="match status" value="1"/>
</dbReference>
<accession>A0ABR4HI80</accession>
<dbReference type="InterPro" id="IPR002575">
    <property type="entry name" value="Aminoglycoside_PTrfase"/>
</dbReference>
<dbReference type="SUPFAM" id="SSF56112">
    <property type="entry name" value="Protein kinase-like (PK-like)"/>
    <property type="match status" value="1"/>
</dbReference>
<organism evidence="2 3">
    <name type="scientific">Aspergillus granulosus</name>
    <dbReference type="NCBI Taxonomy" id="176169"/>
    <lineage>
        <taxon>Eukaryota</taxon>
        <taxon>Fungi</taxon>
        <taxon>Dikarya</taxon>
        <taxon>Ascomycota</taxon>
        <taxon>Pezizomycotina</taxon>
        <taxon>Eurotiomycetes</taxon>
        <taxon>Eurotiomycetidae</taxon>
        <taxon>Eurotiales</taxon>
        <taxon>Aspergillaceae</taxon>
        <taxon>Aspergillus</taxon>
        <taxon>Aspergillus subgen. Nidulantes</taxon>
    </lineage>
</organism>